<keyword evidence="5" id="KW-1185">Reference proteome</keyword>
<feature type="domain" description="EcxA zinc-binding" evidence="2">
    <location>
        <begin position="403"/>
        <end position="708"/>
    </location>
</feature>
<dbReference type="CDD" id="cd04276">
    <property type="entry name" value="ZnMc_MMP_like_2"/>
    <property type="match status" value="1"/>
</dbReference>
<reference evidence="4 5" key="1">
    <citation type="submission" date="2018-06" db="EMBL/GenBank/DDBJ databases">
        <title>Genomic Encyclopedia of Archaeal and Bacterial Type Strains, Phase II (KMG-II): from individual species to whole genera.</title>
        <authorList>
            <person name="Goeker M."/>
        </authorList>
    </citation>
    <scope>NUCLEOTIDE SEQUENCE [LARGE SCALE GENOMIC DNA]</scope>
    <source>
        <strain evidence="4 5">DSM 23241</strain>
    </source>
</reference>
<sequence>MKKVLATLLLVSLFNWGFSQATGSISAKTAQMQAYNGFFPFWWDESNGKIFLLVNKPDSQFLYVNSLPAGIGSNDLGFDRGLIGNSRIVYFTKAGKKLLLVQPNQSYRATSNDKNEQRAVEESFAQSVLGSFDIVAQENHQYLIDITPFLLRDAQGVAAKIKAMKQGTYQFNESRSAIYLPNTKNFPLNTEMEATITFTGGDDAGRMVTSVTPSKEAITVRMHHSFVQLPDNQYKPRKYDIRSGYFGTSYYDFSSPFTEQIQQMLINRHRLIKLHPEQAISEPVKPIVYYVDNGTPEPIRSALIEGASWWNQAFEAAGFKNAFQVKVLPDSADPMDIRYNVINWVHRSTRGWSYGASITDPRTGEIIKGQVTLGSLRVRQDYLIYSALLSPFSTTQPVSPVLQATALQRLRQLAAHEVGHTLGLQHNYASSYNNRASVMDYPHPDVFVNNKNEIDFSTAYTNGIGEWDKRAITYGYAQFTPGTNEAVALDSILRKNSKDGILFIADLDARAAGGMHPYAHLWDNGKDAVDELNTLLKVRSVALKNFSQQAITVGTPMAKLEDVLVPLYNFHRYQLEAVCKLIGGINYSYSVRGDAWQQQPEILPNSVQQKALQAALQCLNADVLTLPKQIIQLIPPRPPMYYNVGELFEKRTAPAFDALAAAEALANFEFAFLFNTERANRLVENKAIAHTIGWEDVMDAIIQQTWKTPLANDLALQVQLQTQQQVISWLLNLYQDKNANYAVKSITYNGLMKIKKLAQQQMSANPALTAHYSYAIERIEHPEKIQMPQPVDLPPGAPIGCDWDETY</sequence>
<evidence type="ECO:0000259" key="3">
    <source>
        <dbReference type="Pfam" id="PF17148"/>
    </source>
</evidence>
<dbReference type="Proteomes" id="UP000249720">
    <property type="component" value="Unassembled WGS sequence"/>
</dbReference>
<dbReference type="AlphaFoldDB" id="A0A2W7RSB7"/>
<dbReference type="Pfam" id="PF16313">
    <property type="entry name" value="DUF4953"/>
    <property type="match status" value="1"/>
</dbReference>
<dbReference type="InterPro" id="IPR032534">
    <property type="entry name" value="EcxA_zinc-bd"/>
</dbReference>
<evidence type="ECO:0000313" key="5">
    <source>
        <dbReference type="Proteomes" id="UP000249720"/>
    </source>
</evidence>
<dbReference type="EMBL" id="QKZV01000007">
    <property type="protein sequence ID" value="PZX61410.1"/>
    <property type="molecule type" value="Genomic_DNA"/>
</dbReference>
<name>A0A2W7RSB7_9BACT</name>
<keyword evidence="1" id="KW-0732">Signal</keyword>
<dbReference type="PANTHER" id="PTHR38478:SF1">
    <property type="entry name" value="ZINC DEPENDENT METALLOPROTEASE DOMAIN LIPOPROTEIN"/>
    <property type="match status" value="1"/>
</dbReference>
<accession>A0A2W7RSB7</accession>
<proteinExistence type="predicted"/>
<dbReference type="InterPro" id="IPR033413">
    <property type="entry name" value="DUF5117"/>
</dbReference>
<protein>
    <submittedName>
        <fullName evidence="4">Putative Zn-dependent protease</fullName>
    </submittedName>
</protein>
<feature type="signal peptide" evidence="1">
    <location>
        <begin position="1"/>
        <end position="21"/>
    </location>
</feature>
<dbReference type="PANTHER" id="PTHR38478">
    <property type="entry name" value="PEPTIDASE M1A AND M12B"/>
    <property type="match status" value="1"/>
</dbReference>
<comment type="caution">
    <text evidence="4">The sequence shown here is derived from an EMBL/GenBank/DDBJ whole genome shotgun (WGS) entry which is preliminary data.</text>
</comment>
<keyword evidence="4" id="KW-0645">Protease</keyword>
<feature type="chain" id="PRO_5015947186" evidence="1">
    <location>
        <begin position="22"/>
        <end position="807"/>
    </location>
</feature>
<dbReference type="Pfam" id="PF17148">
    <property type="entry name" value="DUF5117"/>
    <property type="match status" value="1"/>
</dbReference>
<evidence type="ECO:0000313" key="4">
    <source>
        <dbReference type="EMBL" id="PZX61410.1"/>
    </source>
</evidence>
<dbReference type="InterPro" id="IPR034032">
    <property type="entry name" value="Zn_MMP-like_bac"/>
</dbReference>
<dbReference type="RefSeq" id="WP_211307749.1">
    <property type="nucleotide sequence ID" value="NZ_QKZV01000007.1"/>
</dbReference>
<keyword evidence="4" id="KW-0378">Hydrolase</keyword>
<dbReference type="GO" id="GO:0006508">
    <property type="term" value="P:proteolysis"/>
    <property type="evidence" value="ECO:0007669"/>
    <property type="project" value="UniProtKB-KW"/>
</dbReference>
<organism evidence="4 5">
    <name type="scientific">Hydrotalea sandarakina</name>
    <dbReference type="NCBI Taxonomy" id="1004304"/>
    <lineage>
        <taxon>Bacteria</taxon>
        <taxon>Pseudomonadati</taxon>
        <taxon>Bacteroidota</taxon>
        <taxon>Chitinophagia</taxon>
        <taxon>Chitinophagales</taxon>
        <taxon>Chitinophagaceae</taxon>
        <taxon>Hydrotalea</taxon>
    </lineage>
</organism>
<evidence type="ECO:0000259" key="2">
    <source>
        <dbReference type="Pfam" id="PF16313"/>
    </source>
</evidence>
<gene>
    <name evidence="4" type="ORF">LX80_02140</name>
</gene>
<feature type="domain" description="DUF5117" evidence="3">
    <location>
        <begin position="84"/>
        <end position="272"/>
    </location>
</feature>
<evidence type="ECO:0000256" key="1">
    <source>
        <dbReference type="SAM" id="SignalP"/>
    </source>
</evidence>
<dbReference type="SUPFAM" id="SSF55486">
    <property type="entry name" value="Metalloproteases ('zincins'), catalytic domain"/>
    <property type="match status" value="1"/>
</dbReference>
<dbReference type="GO" id="GO:0008237">
    <property type="term" value="F:metallopeptidase activity"/>
    <property type="evidence" value="ECO:0007669"/>
    <property type="project" value="InterPro"/>
</dbReference>
<dbReference type="InterPro" id="IPR024079">
    <property type="entry name" value="MetalloPept_cat_dom_sf"/>
</dbReference>
<dbReference type="Gene3D" id="3.40.390.10">
    <property type="entry name" value="Collagenase (Catalytic Domain)"/>
    <property type="match status" value="1"/>
</dbReference>